<protein>
    <recommendedName>
        <fullName evidence="9">Peptidase M14 domain-containing protein</fullName>
    </recommendedName>
</protein>
<name>C9SL32_VERA1</name>
<dbReference type="GO" id="GO:0006508">
    <property type="term" value="P:proteolysis"/>
    <property type="evidence" value="ECO:0007669"/>
    <property type="project" value="UniProtKB-KW"/>
</dbReference>
<comment type="similarity">
    <text evidence="2">Belongs to the peptidase M14 family.</text>
</comment>
<dbReference type="eggNOG" id="KOG2650">
    <property type="taxonomic scope" value="Eukaryota"/>
</dbReference>
<sequence length="246" mass="27280">MKFLGAALALSGLAAAASASDPVARATIPEAKVTYDNYHIYRIRAESPRDIEDIEARLASFHSVHSADALEVAIPPNEVRSFEGMGFDYTLLTRDMGKQIRDEAAHPVTYRRSVDRRGELPDLSWFDSYHSYADHLKYWDDLVAAFPENSEKFTLGPSAPAAGHQRPRSGPQLHPSVPPCEVLYFSTGTGRDFHHGAADASHSWTLELPPANARDGGFILPPAQIWPTVKEQWAGQLYLLNEVRKD</sequence>
<dbReference type="PANTHER" id="PTHR11705:SF143">
    <property type="entry name" value="SLL0236 PROTEIN"/>
    <property type="match status" value="1"/>
</dbReference>
<keyword evidence="11" id="KW-1185">Reference proteome</keyword>
<evidence type="ECO:0000313" key="11">
    <source>
        <dbReference type="Proteomes" id="UP000008698"/>
    </source>
</evidence>
<feature type="chain" id="PRO_5003000826" description="Peptidase M14 domain-containing protein" evidence="8">
    <location>
        <begin position="20"/>
        <end position="246"/>
    </location>
</feature>
<dbReference type="PANTHER" id="PTHR11705">
    <property type="entry name" value="PROTEASE FAMILY M14 CARBOXYPEPTIDASE A,B"/>
    <property type="match status" value="1"/>
</dbReference>
<evidence type="ECO:0000259" key="9">
    <source>
        <dbReference type="Pfam" id="PF00246"/>
    </source>
</evidence>
<dbReference type="AlphaFoldDB" id="C9SL32"/>
<evidence type="ECO:0000256" key="7">
    <source>
        <dbReference type="SAM" id="MobiDB-lite"/>
    </source>
</evidence>
<keyword evidence="6" id="KW-0482">Metalloprotease</keyword>
<evidence type="ECO:0000256" key="4">
    <source>
        <dbReference type="ARBA" id="ARBA00022801"/>
    </source>
</evidence>
<dbReference type="Gene3D" id="3.40.630.10">
    <property type="entry name" value="Zn peptidases"/>
    <property type="match status" value="1"/>
</dbReference>
<keyword evidence="3" id="KW-0645">Protease</keyword>
<keyword evidence="5" id="KW-0862">Zinc</keyword>
<dbReference type="RefSeq" id="XP_003004396.1">
    <property type="nucleotide sequence ID" value="XM_003004350.1"/>
</dbReference>
<gene>
    <name evidence="10" type="ORF">VDBG_05509</name>
</gene>
<evidence type="ECO:0000256" key="5">
    <source>
        <dbReference type="ARBA" id="ARBA00022833"/>
    </source>
</evidence>
<keyword evidence="8" id="KW-0732">Signal</keyword>
<evidence type="ECO:0000256" key="6">
    <source>
        <dbReference type="ARBA" id="ARBA00023049"/>
    </source>
</evidence>
<accession>C9SL32</accession>
<organism evidence="11">
    <name type="scientific">Verticillium alfalfae (strain VaMs.102 / ATCC MYA-4576 / FGSC 10136)</name>
    <name type="common">Verticillium wilt of alfalfa</name>
    <name type="synonym">Verticillium albo-atrum</name>
    <dbReference type="NCBI Taxonomy" id="526221"/>
    <lineage>
        <taxon>Eukaryota</taxon>
        <taxon>Fungi</taxon>
        <taxon>Dikarya</taxon>
        <taxon>Ascomycota</taxon>
        <taxon>Pezizomycotina</taxon>
        <taxon>Sordariomycetes</taxon>
        <taxon>Hypocreomycetidae</taxon>
        <taxon>Glomerellales</taxon>
        <taxon>Plectosphaerellaceae</taxon>
        <taxon>Verticillium</taxon>
    </lineage>
</organism>
<evidence type="ECO:0000256" key="2">
    <source>
        <dbReference type="ARBA" id="ARBA00005988"/>
    </source>
</evidence>
<reference evidence="11" key="1">
    <citation type="journal article" date="2011" name="PLoS Pathog.">
        <title>Comparative genomics yields insights into niche adaptation of plant vascular wilt pathogens.</title>
        <authorList>
            <person name="Klosterman S.J."/>
            <person name="Subbarao K.V."/>
            <person name="Kang S."/>
            <person name="Veronese P."/>
            <person name="Gold S.E."/>
            <person name="Thomma B.P.H.J."/>
            <person name="Chen Z."/>
            <person name="Henrissat B."/>
            <person name="Lee Y.-H."/>
            <person name="Park J."/>
            <person name="Garcia-Pedrajas M.D."/>
            <person name="Barbara D.J."/>
            <person name="Anchieta A."/>
            <person name="de Jonge R."/>
            <person name="Santhanam P."/>
            <person name="Maruthachalam K."/>
            <person name="Atallah Z."/>
            <person name="Amyotte S.G."/>
            <person name="Paz Z."/>
            <person name="Inderbitzin P."/>
            <person name="Hayes R.J."/>
            <person name="Heiman D.I."/>
            <person name="Young S."/>
            <person name="Zeng Q."/>
            <person name="Engels R."/>
            <person name="Galagan J."/>
            <person name="Cuomo C.A."/>
            <person name="Dobinson K.F."/>
            <person name="Ma L.-J."/>
        </authorList>
    </citation>
    <scope>NUCLEOTIDE SEQUENCE [LARGE SCALE GENOMIC DNA]</scope>
    <source>
        <strain evidence="11">VaMs.102 / ATCC MYA-4576 / FGSC 10136</strain>
    </source>
</reference>
<dbReference type="KEGG" id="val:VDBG_05509"/>
<evidence type="ECO:0000313" key="10">
    <source>
        <dbReference type="EMBL" id="EEY19400.1"/>
    </source>
</evidence>
<dbReference type="Proteomes" id="UP000008698">
    <property type="component" value="Unassembled WGS sequence"/>
</dbReference>
<keyword evidence="4" id="KW-0378">Hydrolase</keyword>
<dbReference type="GeneID" id="9531383"/>
<feature type="domain" description="Peptidase M14" evidence="9">
    <location>
        <begin position="126"/>
        <end position="234"/>
    </location>
</feature>
<dbReference type="OrthoDB" id="3626597at2759"/>
<feature type="signal peptide" evidence="8">
    <location>
        <begin position="1"/>
        <end position="19"/>
    </location>
</feature>
<evidence type="ECO:0000256" key="8">
    <source>
        <dbReference type="SAM" id="SignalP"/>
    </source>
</evidence>
<comment type="cofactor">
    <cofactor evidence="1">
        <name>Zn(2+)</name>
        <dbReference type="ChEBI" id="CHEBI:29105"/>
    </cofactor>
</comment>
<evidence type="ECO:0000256" key="1">
    <source>
        <dbReference type="ARBA" id="ARBA00001947"/>
    </source>
</evidence>
<proteinExistence type="inferred from homology"/>
<dbReference type="EMBL" id="DS985219">
    <property type="protein sequence ID" value="EEY19400.1"/>
    <property type="molecule type" value="Genomic_DNA"/>
</dbReference>
<evidence type="ECO:0000256" key="3">
    <source>
        <dbReference type="ARBA" id="ARBA00022670"/>
    </source>
</evidence>
<dbReference type="Pfam" id="PF00246">
    <property type="entry name" value="Peptidase_M14"/>
    <property type="match status" value="1"/>
</dbReference>
<dbReference type="SUPFAM" id="SSF53187">
    <property type="entry name" value="Zn-dependent exopeptidases"/>
    <property type="match status" value="1"/>
</dbReference>
<dbReference type="HOGENOM" id="CLU_1129809_0_0_1"/>
<feature type="region of interest" description="Disordered" evidence="7">
    <location>
        <begin position="155"/>
        <end position="174"/>
    </location>
</feature>
<dbReference type="GO" id="GO:0004181">
    <property type="term" value="F:metallocarboxypeptidase activity"/>
    <property type="evidence" value="ECO:0007669"/>
    <property type="project" value="InterPro"/>
</dbReference>
<dbReference type="InterPro" id="IPR000834">
    <property type="entry name" value="Peptidase_M14"/>
</dbReference>
<dbReference type="SUPFAM" id="SSF54897">
    <property type="entry name" value="Protease propeptides/inhibitors"/>
    <property type="match status" value="1"/>
</dbReference>
<dbReference type="GO" id="GO:0008270">
    <property type="term" value="F:zinc ion binding"/>
    <property type="evidence" value="ECO:0007669"/>
    <property type="project" value="InterPro"/>
</dbReference>